<feature type="binding site" evidence="8">
    <location>
        <position position="99"/>
    </location>
    <ligand>
        <name>shikimate</name>
        <dbReference type="ChEBI" id="CHEBI:36208"/>
    </ligand>
</feature>
<dbReference type="Proteomes" id="UP000682951">
    <property type="component" value="Unassembled WGS sequence"/>
</dbReference>
<evidence type="ECO:0000256" key="1">
    <source>
        <dbReference type="ARBA" id="ARBA00004871"/>
    </source>
</evidence>
<evidence type="ECO:0000256" key="2">
    <source>
        <dbReference type="ARBA" id="ARBA00012962"/>
    </source>
</evidence>
<dbReference type="Pfam" id="PF08501">
    <property type="entry name" value="Shikimate_dh_N"/>
    <property type="match status" value="1"/>
</dbReference>
<keyword evidence="4 8" id="KW-0521">NADP</keyword>
<keyword evidence="5 8" id="KW-0560">Oxidoreductase</keyword>
<comment type="caution">
    <text evidence="8">Lacks conserved residue(s) required for the propagation of feature annotation.</text>
</comment>
<feature type="domain" description="Quinate/shikimate 5-dehydrogenase/glutamyl-tRNA reductase" evidence="9">
    <location>
        <begin position="114"/>
        <end position="178"/>
    </location>
</feature>
<protein>
    <recommendedName>
        <fullName evidence="2 8">Shikimate dehydrogenase (NADP(+))</fullName>
        <shortName evidence="8">SDH</shortName>
        <ecNumber evidence="2 8">1.1.1.25</ecNumber>
    </recommendedName>
</protein>
<dbReference type="InterPro" id="IPR006151">
    <property type="entry name" value="Shikm_DH/Glu-tRNA_Rdtase"/>
</dbReference>
<evidence type="ECO:0000256" key="3">
    <source>
        <dbReference type="ARBA" id="ARBA00022605"/>
    </source>
</evidence>
<dbReference type="Gene3D" id="3.40.50.720">
    <property type="entry name" value="NAD(P)-binding Rossmann-like Domain"/>
    <property type="match status" value="1"/>
</dbReference>
<dbReference type="EMBL" id="JAGSSW010000001">
    <property type="protein sequence ID" value="MBR8463118.1"/>
    <property type="molecule type" value="Genomic_DNA"/>
</dbReference>
<feature type="binding site" evidence="8">
    <location>
        <position position="227"/>
    </location>
    <ligand>
        <name>NADP(+)</name>
        <dbReference type="ChEBI" id="CHEBI:58349"/>
    </ligand>
</feature>
<dbReference type="InterPro" id="IPR036291">
    <property type="entry name" value="NAD(P)-bd_dom_sf"/>
</dbReference>
<evidence type="ECO:0000313" key="11">
    <source>
        <dbReference type="EMBL" id="MBR8463118.1"/>
    </source>
</evidence>
<feature type="binding site" evidence="8">
    <location>
        <position position="205"/>
    </location>
    <ligand>
        <name>NADP(+)</name>
        <dbReference type="ChEBI" id="CHEBI:58349"/>
    </ligand>
</feature>
<dbReference type="PANTHER" id="PTHR21089">
    <property type="entry name" value="SHIKIMATE DEHYDROGENASE"/>
    <property type="match status" value="1"/>
</dbReference>
<name>A0ABS5HFS1_9BACT</name>
<gene>
    <name evidence="8" type="primary">aroE</name>
    <name evidence="11" type="ORF">KDD93_00830</name>
</gene>
<comment type="caution">
    <text evidence="11">The sequence shown here is derived from an EMBL/GenBank/DDBJ whole genome shotgun (WGS) entry which is preliminary data.</text>
</comment>
<feature type="domain" description="Shikimate dehydrogenase substrate binding N-terminal" evidence="10">
    <location>
        <begin position="6"/>
        <end position="86"/>
    </location>
</feature>
<dbReference type="HAMAP" id="MF_00222">
    <property type="entry name" value="Shikimate_DH_AroE"/>
    <property type="match status" value="1"/>
</dbReference>
<dbReference type="SUPFAM" id="SSF53223">
    <property type="entry name" value="Aminoacid dehydrogenase-like, N-terminal domain"/>
    <property type="match status" value="1"/>
</dbReference>
<dbReference type="InterPro" id="IPR013708">
    <property type="entry name" value="Shikimate_DH-bd_N"/>
</dbReference>
<feature type="binding site" evidence="8">
    <location>
        <position position="207"/>
    </location>
    <ligand>
        <name>shikimate</name>
        <dbReference type="ChEBI" id="CHEBI:36208"/>
    </ligand>
</feature>
<comment type="similarity">
    <text evidence="8">Belongs to the shikimate dehydrogenase family.</text>
</comment>
<evidence type="ECO:0000256" key="5">
    <source>
        <dbReference type="ARBA" id="ARBA00023002"/>
    </source>
</evidence>
<evidence type="ECO:0000256" key="7">
    <source>
        <dbReference type="ARBA" id="ARBA00049442"/>
    </source>
</evidence>
<dbReference type="GO" id="GO:0004764">
    <property type="term" value="F:shikimate 3-dehydrogenase (NADP+) activity"/>
    <property type="evidence" value="ECO:0007669"/>
    <property type="project" value="UniProtKB-EC"/>
</dbReference>
<dbReference type="InterPro" id="IPR011342">
    <property type="entry name" value="Shikimate_DH"/>
</dbReference>
<comment type="catalytic activity">
    <reaction evidence="7 8">
        <text>shikimate + NADP(+) = 3-dehydroshikimate + NADPH + H(+)</text>
        <dbReference type="Rhea" id="RHEA:17737"/>
        <dbReference type="ChEBI" id="CHEBI:15378"/>
        <dbReference type="ChEBI" id="CHEBI:16630"/>
        <dbReference type="ChEBI" id="CHEBI:36208"/>
        <dbReference type="ChEBI" id="CHEBI:57783"/>
        <dbReference type="ChEBI" id="CHEBI:58349"/>
        <dbReference type="EC" id="1.1.1.25"/>
    </reaction>
</comment>
<dbReference type="NCBIfam" id="TIGR00507">
    <property type="entry name" value="aroE"/>
    <property type="match status" value="1"/>
</dbReference>
<dbReference type="SUPFAM" id="SSF51735">
    <property type="entry name" value="NAD(P)-binding Rossmann-fold domains"/>
    <property type="match status" value="1"/>
</dbReference>
<keyword evidence="12" id="KW-1185">Reference proteome</keyword>
<organism evidence="11 12">
    <name type="scientific">Campylobacter anatolicus</name>
    <dbReference type="NCBI Taxonomy" id="2829105"/>
    <lineage>
        <taxon>Bacteria</taxon>
        <taxon>Pseudomonadati</taxon>
        <taxon>Campylobacterota</taxon>
        <taxon>Epsilonproteobacteria</taxon>
        <taxon>Campylobacterales</taxon>
        <taxon>Campylobacteraceae</taxon>
        <taxon>Campylobacter</taxon>
    </lineage>
</organism>
<evidence type="ECO:0000256" key="6">
    <source>
        <dbReference type="ARBA" id="ARBA00023141"/>
    </source>
</evidence>
<dbReference type="Gene3D" id="3.40.50.10860">
    <property type="entry name" value="Leucine Dehydrogenase, chain A, domain 1"/>
    <property type="match status" value="1"/>
</dbReference>
<keyword evidence="3 8" id="KW-0028">Amino-acid biosynthesis</keyword>
<evidence type="ECO:0000259" key="9">
    <source>
        <dbReference type="Pfam" id="PF01488"/>
    </source>
</evidence>
<feature type="binding site" evidence="8">
    <location>
        <begin position="14"/>
        <end position="16"/>
    </location>
    <ligand>
        <name>shikimate</name>
        <dbReference type="ChEBI" id="CHEBI:36208"/>
    </ligand>
</feature>
<dbReference type="EC" id="1.1.1.25" evidence="2 8"/>
<evidence type="ECO:0000256" key="4">
    <source>
        <dbReference type="ARBA" id="ARBA00022857"/>
    </source>
</evidence>
<sequence length="262" mass="28803">MRIFALFGDPVAHSISPRLHNKALQDMGLDGVYTRVLLKDGSELVNKFKSLGLSGANVTVPHKEWALCLADEASPIVIKSGAANTLVFKNDKIYAYNTDAPGFLRAIQPFGTLKTALIIGAGGTAKALAYVLKDAGVEVEILNRSKERLVDFESEFACFSWDSYNSKGYDLVINSTSAGLKDDTLCAPLELLDPTLKLSDFAFDVIYNRATPFLSLAHKHNLTCKNGADMLLFQAVLALNLFYNSTLDESRIERSMRKVFKL</sequence>
<feature type="binding site" evidence="8">
    <location>
        <position position="59"/>
    </location>
    <ligand>
        <name>shikimate</name>
        <dbReference type="ChEBI" id="CHEBI:36208"/>
    </ligand>
</feature>
<keyword evidence="6 8" id="KW-0057">Aromatic amino acid biosynthesis</keyword>
<proteinExistence type="inferred from homology"/>
<feature type="binding site" evidence="8">
    <location>
        <position position="84"/>
    </location>
    <ligand>
        <name>shikimate</name>
        <dbReference type="ChEBI" id="CHEBI:36208"/>
    </ligand>
</feature>
<comment type="subunit">
    <text evidence="8">Homodimer.</text>
</comment>
<dbReference type="Pfam" id="PF01488">
    <property type="entry name" value="Shikimate_DH"/>
    <property type="match status" value="1"/>
</dbReference>
<dbReference type="CDD" id="cd01065">
    <property type="entry name" value="NAD_bind_Shikimate_DH"/>
    <property type="match status" value="1"/>
</dbReference>
<comment type="function">
    <text evidence="8">Involved in the biosynthesis of the chorismate, which leads to the biosynthesis of aromatic amino acids. Catalyzes the reversible NADPH linked reduction of 3-dehydroshikimate (DHSA) to yield shikimate (SA).</text>
</comment>
<feature type="active site" description="Proton acceptor" evidence="8">
    <location>
        <position position="63"/>
    </location>
</feature>
<dbReference type="InterPro" id="IPR046346">
    <property type="entry name" value="Aminoacid_DH-like_N_sf"/>
</dbReference>
<evidence type="ECO:0000256" key="8">
    <source>
        <dbReference type="HAMAP-Rule" id="MF_00222"/>
    </source>
</evidence>
<evidence type="ECO:0000313" key="12">
    <source>
        <dbReference type="Proteomes" id="UP000682951"/>
    </source>
</evidence>
<evidence type="ECO:0000259" key="10">
    <source>
        <dbReference type="Pfam" id="PF08501"/>
    </source>
</evidence>
<feature type="binding site" evidence="8">
    <location>
        <position position="234"/>
    </location>
    <ligand>
        <name>shikimate</name>
        <dbReference type="ChEBI" id="CHEBI:36208"/>
    </ligand>
</feature>
<dbReference type="PANTHER" id="PTHR21089:SF1">
    <property type="entry name" value="BIFUNCTIONAL 3-DEHYDROQUINATE DEHYDRATASE_SHIKIMATE DEHYDROGENASE, CHLOROPLASTIC"/>
    <property type="match status" value="1"/>
</dbReference>
<dbReference type="RefSeq" id="WP_212141379.1">
    <property type="nucleotide sequence ID" value="NZ_JAGSSW010000001.1"/>
</dbReference>
<reference evidence="11 12" key="1">
    <citation type="submission" date="2021-04" db="EMBL/GenBank/DDBJ databases">
        <title>Molecular and phenotypic characterization and identification of bacterial isolates recovered from the Anatolian ground squirrels (Spermophilus xanthoprymnus) and which have the potential to form a new species in the Campylobacter genus.</title>
        <authorList>
            <person name="Aydin F."/>
            <person name="Abay S."/>
            <person name="Kayman T."/>
            <person name="Karakaya E."/>
            <person name="Mustak H.K."/>
            <person name="Mustak I.B."/>
            <person name="Bilgin N."/>
            <person name="Duzler A."/>
            <person name="Sahin O."/>
            <person name="Guran O."/>
            <person name="Saticioglu I.B."/>
        </authorList>
    </citation>
    <scope>NUCLEOTIDE SEQUENCE [LARGE SCALE GENOMIC DNA]</scope>
    <source>
        <strain evidence="12">faydin-G24</strain>
    </source>
</reference>
<dbReference type="NCBIfam" id="NF001316">
    <property type="entry name" value="PRK00258.2-5"/>
    <property type="match status" value="1"/>
</dbReference>
<accession>A0ABS5HFS1</accession>
<dbReference type="InterPro" id="IPR022893">
    <property type="entry name" value="Shikimate_DH_fam"/>
</dbReference>
<comment type="pathway">
    <text evidence="1 8">Metabolic intermediate biosynthesis; chorismate biosynthesis; chorismate from D-erythrose 4-phosphate and phosphoenolpyruvate: step 4/7.</text>
</comment>